<evidence type="ECO:0000313" key="9">
    <source>
        <dbReference type="Proteomes" id="UP001324634"/>
    </source>
</evidence>
<keyword evidence="2 8" id="KW-0808">Transferase</keyword>
<dbReference type="InterPro" id="IPR000719">
    <property type="entry name" value="Prot_kinase_dom"/>
</dbReference>
<feature type="region of interest" description="Disordered" evidence="6">
    <location>
        <begin position="395"/>
        <end position="447"/>
    </location>
</feature>
<dbReference type="PANTHER" id="PTHR43671">
    <property type="entry name" value="SERINE/THREONINE-PROTEIN KINASE NEK"/>
    <property type="match status" value="1"/>
</dbReference>
<dbReference type="EC" id="2.7.11.1" evidence="1"/>
<dbReference type="GO" id="GO:0004674">
    <property type="term" value="F:protein serine/threonine kinase activity"/>
    <property type="evidence" value="ECO:0007669"/>
    <property type="project" value="UniProtKB-EC"/>
</dbReference>
<evidence type="ECO:0000256" key="6">
    <source>
        <dbReference type="SAM" id="MobiDB-lite"/>
    </source>
</evidence>
<evidence type="ECO:0000256" key="5">
    <source>
        <dbReference type="ARBA" id="ARBA00022840"/>
    </source>
</evidence>
<keyword evidence="4 8" id="KW-0418">Kinase</keyword>
<dbReference type="GO" id="GO:0005524">
    <property type="term" value="F:ATP binding"/>
    <property type="evidence" value="ECO:0007669"/>
    <property type="project" value="UniProtKB-KW"/>
</dbReference>
<dbReference type="InterPro" id="IPR008266">
    <property type="entry name" value="Tyr_kinase_AS"/>
</dbReference>
<dbReference type="CDD" id="cd14014">
    <property type="entry name" value="STKc_PknB_like"/>
    <property type="match status" value="1"/>
</dbReference>
<evidence type="ECO:0000256" key="3">
    <source>
        <dbReference type="ARBA" id="ARBA00022741"/>
    </source>
</evidence>
<evidence type="ECO:0000256" key="2">
    <source>
        <dbReference type="ARBA" id="ARBA00022679"/>
    </source>
</evidence>
<dbReference type="Gene3D" id="1.10.510.10">
    <property type="entry name" value="Transferase(Phosphotransferase) domain 1"/>
    <property type="match status" value="1"/>
</dbReference>
<dbReference type="Gene3D" id="3.30.200.20">
    <property type="entry name" value="Phosphorylase Kinase, domain 1"/>
    <property type="match status" value="1"/>
</dbReference>
<proteinExistence type="predicted"/>
<keyword evidence="9" id="KW-1185">Reference proteome</keyword>
<feature type="compositionally biased region" description="Polar residues" evidence="6">
    <location>
        <begin position="488"/>
        <end position="497"/>
    </location>
</feature>
<dbReference type="RefSeq" id="WP_321393359.1">
    <property type="nucleotide sequence ID" value="NZ_CP139487.1"/>
</dbReference>
<dbReference type="Pfam" id="PF00069">
    <property type="entry name" value="Pkinase"/>
    <property type="match status" value="1"/>
</dbReference>
<dbReference type="InterPro" id="IPR050660">
    <property type="entry name" value="NEK_Ser/Thr_kinase"/>
</dbReference>
<dbReference type="PROSITE" id="PS00109">
    <property type="entry name" value="PROTEIN_KINASE_TYR"/>
    <property type="match status" value="1"/>
</dbReference>
<evidence type="ECO:0000256" key="4">
    <source>
        <dbReference type="ARBA" id="ARBA00022777"/>
    </source>
</evidence>
<evidence type="ECO:0000259" key="7">
    <source>
        <dbReference type="PROSITE" id="PS50011"/>
    </source>
</evidence>
<reference evidence="8 9" key="1">
    <citation type="submission" date="2023-11" db="EMBL/GenBank/DDBJ databases">
        <title>Peredibacter starrii A3.12.</title>
        <authorList>
            <person name="Mitchell R.J."/>
        </authorList>
    </citation>
    <scope>NUCLEOTIDE SEQUENCE [LARGE SCALE GENOMIC DNA]</scope>
    <source>
        <strain evidence="8 9">A3.12</strain>
    </source>
</reference>
<protein>
    <recommendedName>
        <fullName evidence="1">non-specific serine/threonine protein kinase</fullName>
        <ecNumber evidence="1">2.7.11.1</ecNumber>
    </recommendedName>
</protein>
<feature type="region of interest" description="Disordered" evidence="6">
    <location>
        <begin position="485"/>
        <end position="514"/>
    </location>
</feature>
<organism evidence="8 9">
    <name type="scientific">Peredibacter starrii</name>
    <dbReference type="NCBI Taxonomy" id="28202"/>
    <lineage>
        <taxon>Bacteria</taxon>
        <taxon>Pseudomonadati</taxon>
        <taxon>Bdellovibrionota</taxon>
        <taxon>Bacteriovoracia</taxon>
        <taxon>Bacteriovoracales</taxon>
        <taxon>Bacteriovoracaceae</taxon>
        <taxon>Peredibacter</taxon>
    </lineage>
</organism>
<name>A0AAX4HNI2_9BACT</name>
<feature type="domain" description="Protein kinase" evidence="7">
    <location>
        <begin position="12"/>
        <end position="287"/>
    </location>
</feature>
<feature type="compositionally biased region" description="Polar residues" evidence="6">
    <location>
        <begin position="395"/>
        <end position="409"/>
    </location>
</feature>
<feature type="compositionally biased region" description="Basic and acidic residues" evidence="6">
    <location>
        <begin position="422"/>
        <end position="443"/>
    </location>
</feature>
<dbReference type="AlphaFoldDB" id="A0AAX4HNI2"/>
<dbReference type="PROSITE" id="PS50011">
    <property type="entry name" value="PROTEIN_KINASE_DOM"/>
    <property type="match status" value="1"/>
</dbReference>
<evidence type="ECO:0000313" key="8">
    <source>
        <dbReference type="EMBL" id="WPU64479.1"/>
    </source>
</evidence>
<keyword evidence="3" id="KW-0547">Nucleotide-binding</keyword>
<dbReference type="InterPro" id="IPR011009">
    <property type="entry name" value="Kinase-like_dom_sf"/>
</dbReference>
<dbReference type="Proteomes" id="UP001324634">
    <property type="component" value="Chromosome"/>
</dbReference>
<dbReference type="PANTHER" id="PTHR43671:SF13">
    <property type="entry name" value="SERINE_THREONINE-PROTEIN KINASE NEK2"/>
    <property type="match status" value="1"/>
</dbReference>
<feature type="compositionally biased region" description="Polar residues" evidence="6">
    <location>
        <begin position="505"/>
        <end position="514"/>
    </location>
</feature>
<dbReference type="SUPFAM" id="SSF56112">
    <property type="entry name" value="Protein kinase-like (PK-like)"/>
    <property type="match status" value="1"/>
</dbReference>
<evidence type="ECO:0000256" key="1">
    <source>
        <dbReference type="ARBA" id="ARBA00012513"/>
    </source>
</evidence>
<keyword evidence="5" id="KW-0067">ATP-binding</keyword>
<sequence>MSDKKFQRFGKYLILDHLVDGGMAKICRARYLGEQANKMVAVKMVQPQFSNDEAFVRMFQDELNITFGMLHPNIMQVYDYGKTNGQLYTAMEYIHGANLKQYLDRLKERKVVFPVEISCYIISQVCLGLHYAHTFTDKLTGKPYNIVHRDISPHNIMLTYDGAVKVIDFGIAKANTNSEATQAGTIKGKLSYLAPEYLDGLELDARYDEFAVGITLWELLCSRKLFQANNDLAVLKQIQACKIIPPSEINPSVPKELDAIVMKALSKDRSHRYENLDQMNRALVRFLYSTYPDFNASDLKTFADDLFKVEIGKDREKFVEYGKIDIQSYITDMKDEESRTGKISKKDGVIKPGAKEEGPREKIRELDLAIEPVEGKIELQTIKEKTQTKKLNKTLMQQAPTKASSTKVSKATPGGTAVSIKVSKDKTSSRVMSKKELQEESEKSSSTPAMVMVLTATLAAFAYFQADTVEGIIGFNLKHAIHGKDSGRQISSVPSSKRNNKTEQPDQSAEQGTGNIVLGGVDISMEVQVNGAKTDYMGKPLKVDLNQEITVTVKKAGYLPFVTKLTLTKDNNSQVINVPELERARVGLLTTSMNYTAGSKLIYEEQGVEVERDLPFKDVQIPEGTYQARVVNPILGTEKKVEFIIEENRKHFLE</sequence>
<gene>
    <name evidence="8" type="ORF">SOO65_17430</name>
</gene>
<dbReference type="EMBL" id="CP139487">
    <property type="protein sequence ID" value="WPU64479.1"/>
    <property type="molecule type" value="Genomic_DNA"/>
</dbReference>
<accession>A0AAX4HNI2</accession>
<dbReference type="KEGG" id="psti:SOO65_17430"/>